<gene>
    <name evidence="1" type="ORF">CCR75_001868</name>
</gene>
<sequence length="121" mass="13993">MIGTLKKVVKYIDISCTRSSCATLLREESVVRRRSSDFFKLRKNLIRLVSWGHCGFCEHYEQQIVGNLFRVDDCCTLVAQPSHMPLCIMARSFENCFQACENIDKCIMKSFLQMEQTNVIS</sequence>
<keyword evidence="2" id="KW-1185">Reference proteome</keyword>
<dbReference type="EMBL" id="SHOA02000001">
    <property type="protein sequence ID" value="TDH70581.1"/>
    <property type="molecule type" value="Genomic_DNA"/>
</dbReference>
<dbReference type="Proteomes" id="UP000294530">
    <property type="component" value="Unassembled WGS sequence"/>
</dbReference>
<organism evidence="1 2">
    <name type="scientific">Bremia lactucae</name>
    <name type="common">Lettuce downy mildew</name>
    <dbReference type="NCBI Taxonomy" id="4779"/>
    <lineage>
        <taxon>Eukaryota</taxon>
        <taxon>Sar</taxon>
        <taxon>Stramenopiles</taxon>
        <taxon>Oomycota</taxon>
        <taxon>Peronosporomycetes</taxon>
        <taxon>Peronosporales</taxon>
        <taxon>Peronosporaceae</taxon>
        <taxon>Bremia</taxon>
    </lineage>
</organism>
<evidence type="ECO:0000313" key="1">
    <source>
        <dbReference type="EMBL" id="TDH70581.1"/>
    </source>
</evidence>
<proteinExistence type="predicted"/>
<reference evidence="1 2" key="1">
    <citation type="journal article" date="2021" name="Genome Biol.">
        <title>AFLAP: assembly-free linkage analysis pipeline using k-mers from genome sequencing data.</title>
        <authorList>
            <person name="Fletcher K."/>
            <person name="Zhang L."/>
            <person name="Gil J."/>
            <person name="Han R."/>
            <person name="Cavanaugh K."/>
            <person name="Michelmore R."/>
        </authorList>
    </citation>
    <scope>NUCLEOTIDE SEQUENCE [LARGE SCALE GENOMIC DNA]</scope>
    <source>
        <strain evidence="1 2">SF5</strain>
    </source>
</reference>
<comment type="caution">
    <text evidence="1">The sequence shown here is derived from an EMBL/GenBank/DDBJ whole genome shotgun (WGS) entry which is preliminary data.</text>
</comment>
<accession>A0A976FPR4</accession>
<name>A0A976FPR4_BRELC</name>
<dbReference type="KEGG" id="blac:94345640"/>
<evidence type="ECO:0000313" key="2">
    <source>
        <dbReference type="Proteomes" id="UP000294530"/>
    </source>
</evidence>
<dbReference type="RefSeq" id="XP_067820080.1">
    <property type="nucleotide sequence ID" value="XM_067959969.1"/>
</dbReference>
<dbReference type="GeneID" id="94345640"/>
<protein>
    <submittedName>
        <fullName evidence="1">Uncharacterized protein</fullName>
    </submittedName>
</protein>
<dbReference type="AlphaFoldDB" id="A0A976FPR4"/>